<dbReference type="AlphaFoldDB" id="A0A2H0W4F7"/>
<sequence>MTQKQNIKIIIYVVLLITAVSLLVWWFIYNSIRIKDYQRLGDMRILESEMNIYFLKFNTYKIPECSEGMLINFCTGRSGQSPNVSTLIDPVNTDSLRYVLTQMTDDNFRVEFYLESGLLGLTSGKYALTNEGLDR</sequence>
<comment type="caution">
    <text evidence="2">The sequence shown here is derived from an EMBL/GenBank/DDBJ whole genome shotgun (WGS) entry which is preliminary data.</text>
</comment>
<feature type="transmembrane region" description="Helical" evidence="1">
    <location>
        <begin position="9"/>
        <end position="29"/>
    </location>
</feature>
<dbReference type="EMBL" id="PEZY01000005">
    <property type="protein sequence ID" value="PIS06242.1"/>
    <property type="molecule type" value="Genomic_DNA"/>
</dbReference>
<keyword evidence="1" id="KW-0812">Transmembrane</keyword>
<accession>A0A2H0W4F7</accession>
<proteinExistence type="predicted"/>
<keyword evidence="1" id="KW-0472">Membrane</keyword>
<dbReference type="Proteomes" id="UP000229056">
    <property type="component" value="Unassembled WGS sequence"/>
</dbReference>
<keyword evidence="1" id="KW-1133">Transmembrane helix</keyword>
<gene>
    <name evidence="2" type="ORF">COT80_01575</name>
</gene>
<evidence type="ECO:0000313" key="3">
    <source>
        <dbReference type="Proteomes" id="UP000229056"/>
    </source>
</evidence>
<evidence type="ECO:0000256" key="1">
    <source>
        <dbReference type="SAM" id="Phobius"/>
    </source>
</evidence>
<organism evidence="2 3">
    <name type="scientific">Candidatus Buchananbacteria bacterium CG10_big_fil_rev_8_21_14_0_10_33_19</name>
    <dbReference type="NCBI Taxonomy" id="1974525"/>
    <lineage>
        <taxon>Bacteria</taxon>
        <taxon>Candidatus Buchananiibacteriota</taxon>
    </lineage>
</organism>
<protein>
    <submittedName>
        <fullName evidence="2">Uncharacterized protein</fullName>
    </submittedName>
</protein>
<evidence type="ECO:0000313" key="2">
    <source>
        <dbReference type="EMBL" id="PIS06242.1"/>
    </source>
</evidence>
<name>A0A2H0W4F7_9BACT</name>
<reference evidence="3" key="1">
    <citation type="submission" date="2017-09" db="EMBL/GenBank/DDBJ databases">
        <title>Depth-based differentiation of microbial function through sediment-hosted aquifers and enrichment of novel symbionts in the deep terrestrial subsurface.</title>
        <authorList>
            <person name="Probst A.J."/>
            <person name="Ladd B."/>
            <person name="Jarett J.K."/>
            <person name="Geller-Mcgrath D.E."/>
            <person name="Sieber C.M.K."/>
            <person name="Emerson J.B."/>
            <person name="Anantharaman K."/>
            <person name="Thomas B.C."/>
            <person name="Malmstrom R."/>
            <person name="Stieglmeier M."/>
            <person name="Klingl A."/>
            <person name="Woyke T."/>
            <person name="Ryan C.M."/>
            <person name="Banfield J.F."/>
        </authorList>
    </citation>
    <scope>NUCLEOTIDE SEQUENCE [LARGE SCALE GENOMIC DNA]</scope>
</reference>